<dbReference type="EMBL" id="CH902638">
    <property type="protein sequence ID" value="KPU75600.1"/>
    <property type="molecule type" value="Genomic_DNA"/>
</dbReference>
<evidence type="ECO:0000313" key="3">
    <source>
        <dbReference type="Proteomes" id="UP000007801"/>
    </source>
</evidence>
<dbReference type="InParanoid" id="A0A0P9BVU2"/>
<dbReference type="GO" id="GO:0004672">
    <property type="term" value="F:protein kinase activity"/>
    <property type="evidence" value="ECO:0007669"/>
    <property type="project" value="InterPro"/>
</dbReference>
<accession>A0A0P9BVU2</accession>
<dbReference type="STRING" id="7217.A0A0P9BVU2"/>
<dbReference type="Gene3D" id="1.10.510.10">
    <property type="entry name" value="Transferase(Phosphotransferase) domain 1"/>
    <property type="match status" value="1"/>
</dbReference>
<sequence length="234" mass="26107">MAVPSSVVTMPENDTQNSASAARLFKYDAPVVPLQQGAVWRINGVFKLVHVIDLSRMMQLVDDTSRDAATLMDQRVSTITRHYLEQAAEGINRVELDEYGNVLELKLADFGLACEVTEPLYAVCGTPTYVAPEILLEVGYGLKIDVWAAGIILYILLCGFPPFVAPDNQQEPLFDAIISGVYEFPDPYWSDIGDGVRDLIANMLQSDPAVRFTSEDILDHYWTMNNENSCFFSR</sequence>
<keyword evidence="3" id="KW-1185">Reference proteome</keyword>
<dbReference type="SUPFAM" id="SSF56112">
    <property type="entry name" value="Protein kinase-like (PK-like)"/>
    <property type="match status" value="1"/>
</dbReference>
<evidence type="ECO:0000259" key="1">
    <source>
        <dbReference type="PROSITE" id="PS50011"/>
    </source>
</evidence>
<dbReference type="SMART" id="SM00220">
    <property type="entry name" value="S_TKc"/>
    <property type="match status" value="1"/>
</dbReference>
<dbReference type="PANTHER" id="PTHR24347">
    <property type="entry name" value="SERINE/THREONINE-PROTEIN KINASE"/>
    <property type="match status" value="1"/>
</dbReference>
<dbReference type="SMR" id="A0A0P9BVU2"/>
<dbReference type="Pfam" id="PF00069">
    <property type="entry name" value="Pkinase"/>
    <property type="match status" value="1"/>
</dbReference>
<proteinExistence type="predicted"/>
<dbReference type="AlphaFoldDB" id="A0A0P9BVU2"/>
<dbReference type="InterPro" id="IPR011009">
    <property type="entry name" value="Kinase-like_dom_sf"/>
</dbReference>
<dbReference type="PROSITE" id="PS50011">
    <property type="entry name" value="PROTEIN_KINASE_DOM"/>
    <property type="match status" value="1"/>
</dbReference>
<feature type="domain" description="Protein kinase" evidence="1">
    <location>
        <begin position="1"/>
        <end position="223"/>
    </location>
</feature>
<dbReference type="GO" id="GO:0005524">
    <property type="term" value="F:ATP binding"/>
    <property type="evidence" value="ECO:0007669"/>
    <property type="project" value="InterPro"/>
</dbReference>
<dbReference type="InterPro" id="IPR000719">
    <property type="entry name" value="Prot_kinase_dom"/>
</dbReference>
<name>A0A0P9BVU2_DROAN</name>
<reference evidence="2 3" key="1">
    <citation type="journal article" date="2007" name="Nature">
        <title>Evolution of genes and genomes on the Drosophila phylogeny.</title>
        <authorList>
            <consortium name="Drosophila 12 Genomes Consortium"/>
            <person name="Clark A.G."/>
            <person name="Eisen M.B."/>
            <person name="Smith D.R."/>
            <person name="Bergman C.M."/>
            <person name="Oliver B."/>
            <person name="Markow T.A."/>
            <person name="Kaufman T.C."/>
            <person name="Kellis M."/>
            <person name="Gelbart W."/>
            <person name="Iyer V.N."/>
            <person name="Pollard D.A."/>
            <person name="Sackton T.B."/>
            <person name="Larracuente A.M."/>
            <person name="Singh N.D."/>
            <person name="Abad J.P."/>
            <person name="Abt D.N."/>
            <person name="Adryan B."/>
            <person name="Aguade M."/>
            <person name="Akashi H."/>
            <person name="Anderson W.W."/>
            <person name="Aquadro C.F."/>
            <person name="Ardell D.H."/>
            <person name="Arguello R."/>
            <person name="Artieri C.G."/>
            <person name="Barbash D.A."/>
            <person name="Barker D."/>
            <person name="Barsanti P."/>
            <person name="Batterham P."/>
            <person name="Batzoglou S."/>
            <person name="Begun D."/>
            <person name="Bhutkar A."/>
            <person name="Blanco E."/>
            <person name="Bosak S.A."/>
            <person name="Bradley R.K."/>
            <person name="Brand A.D."/>
            <person name="Brent M.R."/>
            <person name="Brooks A.N."/>
            <person name="Brown R.H."/>
            <person name="Butlin R.K."/>
            <person name="Caggese C."/>
            <person name="Calvi B.R."/>
            <person name="Bernardo de Carvalho A."/>
            <person name="Caspi A."/>
            <person name="Castrezana S."/>
            <person name="Celniker S.E."/>
            <person name="Chang J.L."/>
            <person name="Chapple C."/>
            <person name="Chatterji S."/>
            <person name="Chinwalla A."/>
            <person name="Civetta A."/>
            <person name="Clifton S.W."/>
            <person name="Comeron J.M."/>
            <person name="Costello J.C."/>
            <person name="Coyne J.A."/>
            <person name="Daub J."/>
            <person name="David R.G."/>
            <person name="Delcher A.L."/>
            <person name="Delehaunty K."/>
            <person name="Do C.B."/>
            <person name="Ebling H."/>
            <person name="Edwards K."/>
            <person name="Eickbush T."/>
            <person name="Evans J.D."/>
            <person name="Filipski A."/>
            <person name="Findeiss S."/>
            <person name="Freyhult E."/>
            <person name="Fulton L."/>
            <person name="Fulton R."/>
            <person name="Garcia A.C."/>
            <person name="Gardiner A."/>
            <person name="Garfield D.A."/>
            <person name="Garvin B.E."/>
            <person name="Gibson G."/>
            <person name="Gilbert D."/>
            <person name="Gnerre S."/>
            <person name="Godfrey J."/>
            <person name="Good R."/>
            <person name="Gotea V."/>
            <person name="Gravely B."/>
            <person name="Greenberg A.J."/>
            <person name="Griffiths-Jones S."/>
            <person name="Gross S."/>
            <person name="Guigo R."/>
            <person name="Gustafson E.A."/>
            <person name="Haerty W."/>
            <person name="Hahn M.W."/>
            <person name="Halligan D.L."/>
            <person name="Halpern A.L."/>
            <person name="Halter G.M."/>
            <person name="Han M.V."/>
            <person name="Heger A."/>
            <person name="Hillier L."/>
            <person name="Hinrichs A.S."/>
            <person name="Holmes I."/>
            <person name="Hoskins R.A."/>
            <person name="Hubisz M.J."/>
            <person name="Hultmark D."/>
            <person name="Huntley M.A."/>
            <person name="Jaffe D.B."/>
            <person name="Jagadeeshan S."/>
            <person name="Jeck W.R."/>
            <person name="Johnson J."/>
            <person name="Jones C.D."/>
            <person name="Jordan W.C."/>
            <person name="Karpen G.H."/>
            <person name="Kataoka E."/>
            <person name="Keightley P.D."/>
            <person name="Kheradpour P."/>
            <person name="Kirkness E.F."/>
            <person name="Koerich L.B."/>
            <person name="Kristiansen K."/>
            <person name="Kudrna D."/>
            <person name="Kulathinal R.J."/>
            <person name="Kumar S."/>
            <person name="Kwok R."/>
            <person name="Lander E."/>
            <person name="Langley C.H."/>
            <person name="Lapoint R."/>
            <person name="Lazzaro B.P."/>
            <person name="Lee S.J."/>
            <person name="Levesque L."/>
            <person name="Li R."/>
            <person name="Lin C.F."/>
            <person name="Lin M.F."/>
            <person name="Lindblad-Toh K."/>
            <person name="Llopart A."/>
            <person name="Long M."/>
            <person name="Low L."/>
            <person name="Lozovsky E."/>
            <person name="Lu J."/>
            <person name="Luo M."/>
            <person name="Machado C.A."/>
            <person name="Makalowski W."/>
            <person name="Marzo M."/>
            <person name="Matsuda M."/>
            <person name="Matzkin L."/>
            <person name="McAllister B."/>
            <person name="McBride C.S."/>
            <person name="McKernan B."/>
            <person name="McKernan K."/>
            <person name="Mendez-Lago M."/>
            <person name="Minx P."/>
            <person name="Mollenhauer M.U."/>
            <person name="Montooth K."/>
            <person name="Mount S.M."/>
            <person name="Mu X."/>
            <person name="Myers E."/>
            <person name="Negre B."/>
            <person name="Newfeld S."/>
            <person name="Nielsen R."/>
            <person name="Noor M.A."/>
            <person name="O'Grady P."/>
            <person name="Pachter L."/>
            <person name="Papaceit M."/>
            <person name="Parisi M.J."/>
            <person name="Parisi M."/>
            <person name="Parts L."/>
            <person name="Pedersen J.S."/>
            <person name="Pesole G."/>
            <person name="Phillippy A.M."/>
            <person name="Ponting C.P."/>
            <person name="Pop M."/>
            <person name="Porcelli D."/>
            <person name="Powell J.R."/>
            <person name="Prohaska S."/>
            <person name="Pruitt K."/>
            <person name="Puig M."/>
            <person name="Quesneville H."/>
            <person name="Ram K.R."/>
            <person name="Rand D."/>
            <person name="Rasmussen M.D."/>
            <person name="Reed L.K."/>
            <person name="Reenan R."/>
            <person name="Reily A."/>
            <person name="Remington K.A."/>
            <person name="Rieger T.T."/>
            <person name="Ritchie M.G."/>
            <person name="Robin C."/>
            <person name="Rogers Y.H."/>
            <person name="Rohde C."/>
            <person name="Rozas J."/>
            <person name="Rubenfield M.J."/>
            <person name="Ruiz A."/>
            <person name="Russo S."/>
            <person name="Salzberg S.L."/>
            <person name="Sanchez-Gracia A."/>
            <person name="Saranga D.J."/>
            <person name="Sato H."/>
            <person name="Schaeffer S.W."/>
            <person name="Schatz M.C."/>
            <person name="Schlenke T."/>
            <person name="Schwartz R."/>
            <person name="Segarra C."/>
            <person name="Singh R.S."/>
            <person name="Sirot L."/>
            <person name="Sirota M."/>
            <person name="Sisneros N.B."/>
            <person name="Smith C.D."/>
            <person name="Smith T.F."/>
            <person name="Spieth J."/>
            <person name="Stage D.E."/>
            <person name="Stark A."/>
            <person name="Stephan W."/>
            <person name="Strausberg R.L."/>
            <person name="Strempel S."/>
            <person name="Sturgill D."/>
            <person name="Sutton G."/>
            <person name="Sutton G.G."/>
            <person name="Tao W."/>
            <person name="Teichmann S."/>
            <person name="Tobari Y.N."/>
            <person name="Tomimura Y."/>
            <person name="Tsolas J.M."/>
            <person name="Valente V.L."/>
            <person name="Venter E."/>
            <person name="Venter J.C."/>
            <person name="Vicario S."/>
            <person name="Vieira F.G."/>
            <person name="Vilella A.J."/>
            <person name="Villasante A."/>
            <person name="Walenz B."/>
            <person name="Wang J."/>
            <person name="Wasserman M."/>
            <person name="Watts T."/>
            <person name="Wilson D."/>
            <person name="Wilson R.K."/>
            <person name="Wing R.A."/>
            <person name="Wolfner M.F."/>
            <person name="Wong A."/>
            <person name="Wong G.K."/>
            <person name="Wu C.I."/>
            <person name="Wu G."/>
            <person name="Yamamoto D."/>
            <person name="Yang H.P."/>
            <person name="Yang S.P."/>
            <person name="Yorke J.A."/>
            <person name="Yoshida K."/>
            <person name="Zdobnov E."/>
            <person name="Zhang P."/>
            <person name="Zhang Y."/>
            <person name="Zimin A.V."/>
            <person name="Baldwin J."/>
            <person name="Abdouelleil A."/>
            <person name="Abdulkadir J."/>
            <person name="Abebe A."/>
            <person name="Abera B."/>
            <person name="Abreu J."/>
            <person name="Acer S.C."/>
            <person name="Aftuck L."/>
            <person name="Alexander A."/>
            <person name="An P."/>
            <person name="Anderson E."/>
            <person name="Anderson S."/>
            <person name="Arachi H."/>
            <person name="Azer M."/>
            <person name="Bachantsang P."/>
            <person name="Barry A."/>
            <person name="Bayul T."/>
            <person name="Berlin A."/>
            <person name="Bessette D."/>
            <person name="Bloom T."/>
            <person name="Blye J."/>
            <person name="Boguslavskiy L."/>
            <person name="Bonnet C."/>
            <person name="Boukhgalter B."/>
            <person name="Bourzgui I."/>
            <person name="Brown A."/>
            <person name="Cahill P."/>
            <person name="Channer S."/>
            <person name="Cheshatsang Y."/>
            <person name="Chuda L."/>
            <person name="Citroen M."/>
            <person name="Collymore A."/>
            <person name="Cooke P."/>
            <person name="Costello M."/>
            <person name="D'Aco K."/>
            <person name="Daza R."/>
            <person name="De Haan G."/>
            <person name="DeGray S."/>
            <person name="DeMaso C."/>
            <person name="Dhargay N."/>
            <person name="Dooley K."/>
            <person name="Dooley E."/>
            <person name="Doricent M."/>
            <person name="Dorje P."/>
            <person name="Dorjee K."/>
            <person name="Dupes A."/>
            <person name="Elong R."/>
            <person name="Falk J."/>
            <person name="Farina A."/>
            <person name="Faro S."/>
            <person name="Ferguson D."/>
            <person name="Fisher S."/>
            <person name="Foley C.D."/>
            <person name="Franke A."/>
            <person name="Friedrich D."/>
            <person name="Gadbois L."/>
            <person name="Gearin G."/>
            <person name="Gearin C.R."/>
            <person name="Giannoukos G."/>
            <person name="Goode T."/>
            <person name="Graham J."/>
            <person name="Grandbois E."/>
            <person name="Grewal S."/>
            <person name="Gyaltsen K."/>
            <person name="Hafez N."/>
            <person name="Hagos B."/>
            <person name="Hall J."/>
            <person name="Henson C."/>
            <person name="Hollinger A."/>
            <person name="Honan T."/>
            <person name="Huard M.D."/>
            <person name="Hughes L."/>
            <person name="Hurhula B."/>
            <person name="Husby M.E."/>
            <person name="Kamat A."/>
            <person name="Kanga B."/>
            <person name="Kashin S."/>
            <person name="Khazanovich D."/>
            <person name="Kisner P."/>
            <person name="Lance K."/>
            <person name="Lara M."/>
            <person name="Lee W."/>
            <person name="Lennon N."/>
            <person name="Letendre F."/>
            <person name="LeVine R."/>
            <person name="Lipovsky A."/>
            <person name="Liu X."/>
            <person name="Liu J."/>
            <person name="Liu S."/>
            <person name="Lokyitsang T."/>
            <person name="Lokyitsang Y."/>
            <person name="Lubonja R."/>
            <person name="Lui A."/>
            <person name="MacDonald P."/>
            <person name="Magnisalis V."/>
            <person name="Maru K."/>
            <person name="Matthews C."/>
            <person name="McCusker W."/>
            <person name="McDonough S."/>
            <person name="Mehta T."/>
            <person name="Meldrim J."/>
            <person name="Meneus L."/>
            <person name="Mihai O."/>
            <person name="Mihalev A."/>
            <person name="Mihova T."/>
            <person name="Mittelman R."/>
            <person name="Mlenga V."/>
            <person name="Montmayeur A."/>
            <person name="Mulrain L."/>
            <person name="Navidi A."/>
            <person name="Naylor J."/>
            <person name="Negash T."/>
            <person name="Nguyen T."/>
            <person name="Nguyen N."/>
            <person name="Nicol R."/>
            <person name="Norbu C."/>
            <person name="Norbu N."/>
            <person name="Novod N."/>
            <person name="O'Neill B."/>
            <person name="Osman S."/>
            <person name="Markiewicz E."/>
            <person name="Oyono O.L."/>
            <person name="Patti C."/>
            <person name="Phunkhang P."/>
            <person name="Pierre F."/>
            <person name="Priest M."/>
            <person name="Raghuraman S."/>
            <person name="Rege F."/>
            <person name="Reyes R."/>
            <person name="Rise C."/>
            <person name="Rogov P."/>
            <person name="Ross K."/>
            <person name="Ryan E."/>
            <person name="Settipalli S."/>
            <person name="Shea T."/>
            <person name="Sherpa N."/>
            <person name="Shi L."/>
            <person name="Shih D."/>
            <person name="Sparrow T."/>
            <person name="Spaulding J."/>
            <person name="Stalker J."/>
            <person name="Stange-Thomann N."/>
            <person name="Stavropoulos S."/>
            <person name="Stone C."/>
            <person name="Strader C."/>
            <person name="Tesfaye S."/>
            <person name="Thomson T."/>
            <person name="Thoulutsang Y."/>
            <person name="Thoulutsang D."/>
            <person name="Topham K."/>
            <person name="Topping I."/>
            <person name="Tsamla T."/>
            <person name="Vassiliev H."/>
            <person name="Vo A."/>
            <person name="Wangchuk T."/>
            <person name="Wangdi T."/>
            <person name="Weiand M."/>
            <person name="Wilkinson J."/>
            <person name="Wilson A."/>
            <person name="Yadav S."/>
            <person name="Young G."/>
            <person name="Yu Q."/>
            <person name="Zembek L."/>
            <person name="Zhong D."/>
            <person name="Zimmer A."/>
            <person name="Zwirko Z."/>
            <person name="Jaffe D.B."/>
            <person name="Alvarez P."/>
            <person name="Brockman W."/>
            <person name="Butler J."/>
            <person name="Chin C."/>
            <person name="Gnerre S."/>
            <person name="Grabherr M."/>
            <person name="Kleber M."/>
            <person name="Mauceli E."/>
            <person name="MacCallum I."/>
        </authorList>
    </citation>
    <scope>NUCLEOTIDE SEQUENCE [LARGE SCALE GENOMIC DNA]</scope>
    <source>
        <strain evidence="3">Tucson 14024-0371.13</strain>
    </source>
</reference>
<dbReference type="eggNOG" id="KOG0032">
    <property type="taxonomic scope" value="Eukaryota"/>
</dbReference>
<protein>
    <recommendedName>
        <fullName evidence="1">Protein kinase domain-containing protein</fullName>
    </recommendedName>
</protein>
<dbReference type="OrthoDB" id="1738954at2759"/>
<gene>
    <name evidence="2" type="primary">Dana\GF22731</name>
    <name evidence="2" type="synonym">dana_GLEANR_6902</name>
    <name evidence="2" type="ORF">GF22731</name>
</gene>
<dbReference type="Proteomes" id="UP000007801">
    <property type="component" value="Unassembled WGS sequence"/>
</dbReference>
<evidence type="ECO:0000313" key="2">
    <source>
        <dbReference type="EMBL" id="KPU75600.1"/>
    </source>
</evidence>
<organism evidence="2 3">
    <name type="scientific">Drosophila ananassae</name>
    <name type="common">Fruit fly</name>
    <dbReference type="NCBI Taxonomy" id="7217"/>
    <lineage>
        <taxon>Eukaryota</taxon>
        <taxon>Metazoa</taxon>
        <taxon>Ecdysozoa</taxon>
        <taxon>Arthropoda</taxon>
        <taxon>Hexapoda</taxon>
        <taxon>Insecta</taxon>
        <taxon>Pterygota</taxon>
        <taxon>Neoptera</taxon>
        <taxon>Endopterygota</taxon>
        <taxon>Diptera</taxon>
        <taxon>Brachycera</taxon>
        <taxon>Muscomorpha</taxon>
        <taxon>Ephydroidea</taxon>
        <taxon>Drosophilidae</taxon>
        <taxon>Drosophila</taxon>
        <taxon>Sophophora</taxon>
    </lineage>
</organism>